<dbReference type="AlphaFoldDB" id="A0A1U7D9C3"/>
<dbReference type="InterPro" id="IPR027417">
    <property type="entry name" value="P-loop_NTPase"/>
</dbReference>
<keyword evidence="6" id="KW-1185">Reference proteome</keyword>
<dbReference type="Pfam" id="PF05157">
    <property type="entry name" value="MshEN"/>
    <property type="match status" value="1"/>
</dbReference>
<evidence type="ECO:0000313" key="6">
    <source>
        <dbReference type="Proteomes" id="UP000186559"/>
    </source>
</evidence>
<dbReference type="FunFam" id="3.30.450.90:FF:000001">
    <property type="entry name" value="Type II secretion system ATPase GspE"/>
    <property type="match status" value="1"/>
</dbReference>
<dbReference type="Gene3D" id="1.10.40.70">
    <property type="match status" value="1"/>
</dbReference>
<evidence type="ECO:0000256" key="1">
    <source>
        <dbReference type="ARBA" id="ARBA00006611"/>
    </source>
</evidence>
<organism evidence="5 6">
    <name type="scientific">Salipiger profundus</name>
    <dbReference type="NCBI Taxonomy" id="1229727"/>
    <lineage>
        <taxon>Bacteria</taxon>
        <taxon>Pseudomonadati</taxon>
        <taxon>Pseudomonadota</taxon>
        <taxon>Alphaproteobacteria</taxon>
        <taxon>Rhodobacterales</taxon>
        <taxon>Roseobacteraceae</taxon>
        <taxon>Salipiger</taxon>
    </lineage>
</organism>
<accession>A0A1U7D9C3</accession>
<keyword evidence="3" id="KW-0067">ATP-binding</keyword>
<dbReference type="OrthoDB" id="9804785at2"/>
<dbReference type="PANTHER" id="PTHR30258:SF2">
    <property type="entry name" value="COMG OPERON PROTEIN 1"/>
    <property type="match status" value="1"/>
</dbReference>
<dbReference type="Proteomes" id="UP000186559">
    <property type="component" value="Chromosome"/>
</dbReference>
<dbReference type="SUPFAM" id="SSF160246">
    <property type="entry name" value="EspE N-terminal domain-like"/>
    <property type="match status" value="1"/>
</dbReference>
<protein>
    <submittedName>
        <fullName evidence="5">Type II secretion system protein E (GspE)</fullName>
    </submittedName>
</protein>
<feature type="domain" description="Bacterial type II secretion system protein E" evidence="4">
    <location>
        <begin position="383"/>
        <end position="397"/>
    </location>
</feature>
<dbReference type="GO" id="GO:0005886">
    <property type="term" value="C:plasma membrane"/>
    <property type="evidence" value="ECO:0007669"/>
    <property type="project" value="TreeGrafter"/>
</dbReference>
<keyword evidence="2" id="KW-0547">Nucleotide-binding</keyword>
<sequence length="570" mass="61949">MSAMDRNIDDVQRALGEALVASGKLDRAGLDRAMRLLERSGGRNLPDVLTRLGLVQERDLAAELAGLLGLRQVSVADLPTDPLGLEHMSARFLRARRMLPMAETDAGYLVAMADPLDRFAIEAFELAAGRPVTVAVAEPALIENAIDRLYAAPQDVANGTAPDAETAEVDVERLKDLASEAPVVQLVNGLIARAVEARASDIHIEPHEHTLRVRYRIDGVLQEEARLPDRQRAAVVSRLKIMARLDIAEHRLPQDGRIKTVVRGKSIDIRVSTLPVMHGESMVLRLLDRDAVALDFDALGVQAPARGMLDTILTAPHGIFVVTGPTGSGKTTTLYAALSAINSEGRKLVTVEDPVEYQLEGVNQVQVKPSVGLTFAAVLRSILRQDPDIIMVGEIRDAETARIAAQAALTGHLVLSTLHTNDAASAITRFLEMGVEDYLLTSTLEGLAAQRLVRRLCPHCRAPYTALPEIVEQFGLDRYTPDAGRDGITLYRACGCEACRGKGYLGRTMLVEVLPMTDPIRSLILRHAEAQELHQAAVAEGMRTMFEDGLAKVVQGVTTLEEVMRTTREG</sequence>
<dbReference type="FunFam" id="3.40.50.300:FF:000398">
    <property type="entry name" value="Type IV pilus assembly ATPase PilB"/>
    <property type="match status" value="1"/>
</dbReference>
<dbReference type="STRING" id="1229727.Ga0080559_TMP3933"/>
<dbReference type="InterPro" id="IPR001482">
    <property type="entry name" value="T2SS/T4SS_dom"/>
</dbReference>
<dbReference type="InterPro" id="IPR037257">
    <property type="entry name" value="T2SS_E_N_sf"/>
</dbReference>
<dbReference type="KEGG" id="tpro:Ga0080559_TMP3933"/>
<dbReference type="EMBL" id="CP014796">
    <property type="protein sequence ID" value="APX24729.1"/>
    <property type="molecule type" value="Genomic_DNA"/>
</dbReference>
<dbReference type="GO" id="GO:0005524">
    <property type="term" value="F:ATP binding"/>
    <property type="evidence" value="ECO:0007669"/>
    <property type="project" value="UniProtKB-KW"/>
</dbReference>
<dbReference type="CDD" id="cd01129">
    <property type="entry name" value="PulE-GspE-like"/>
    <property type="match status" value="1"/>
</dbReference>
<dbReference type="PANTHER" id="PTHR30258">
    <property type="entry name" value="TYPE II SECRETION SYSTEM PROTEIN GSPE-RELATED"/>
    <property type="match status" value="1"/>
</dbReference>
<dbReference type="Gene3D" id="3.40.50.300">
    <property type="entry name" value="P-loop containing nucleotide triphosphate hydrolases"/>
    <property type="match status" value="1"/>
</dbReference>
<dbReference type="PROSITE" id="PS00662">
    <property type="entry name" value="T2SP_E"/>
    <property type="match status" value="1"/>
</dbReference>
<name>A0A1U7D9C3_9RHOB</name>
<evidence type="ECO:0000259" key="4">
    <source>
        <dbReference type="PROSITE" id="PS00662"/>
    </source>
</evidence>
<reference evidence="5 6" key="1">
    <citation type="submission" date="2016-03" db="EMBL/GenBank/DDBJ databases">
        <title>Deep-sea bacteria in the southern Pacific.</title>
        <authorList>
            <person name="Tang K."/>
        </authorList>
    </citation>
    <scope>NUCLEOTIDE SEQUENCE [LARGE SCALE GENOMIC DNA]</scope>
    <source>
        <strain evidence="5 6">JLT2016</strain>
    </source>
</reference>
<gene>
    <name evidence="5" type="ORF">Ga0080559_TMP3933</name>
</gene>
<proteinExistence type="inferred from homology"/>
<dbReference type="RefSeq" id="WP_076624514.1">
    <property type="nucleotide sequence ID" value="NZ_BMEW01000001.1"/>
</dbReference>
<evidence type="ECO:0000256" key="2">
    <source>
        <dbReference type="ARBA" id="ARBA00022741"/>
    </source>
</evidence>
<comment type="similarity">
    <text evidence="1">Belongs to the GSP E family.</text>
</comment>
<dbReference type="InterPro" id="IPR007831">
    <property type="entry name" value="T2SS_GspE_N"/>
</dbReference>
<dbReference type="Pfam" id="PF00437">
    <property type="entry name" value="T2SSE"/>
    <property type="match status" value="1"/>
</dbReference>
<evidence type="ECO:0000256" key="3">
    <source>
        <dbReference type="ARBA" id="ARBA00022840"/>
    </source>
</evidence>
<dbReference type="Gene3D" id="3.30.450.90">
    <property type="match status" value="1"/>
</dbReference>
<dbReference type="InterPro" id="IPR003593">
    <property type="entry name" value="AAA+_ATPase"/>
</dbReference>
<evidence type="ECO:0000313" key="5">
    <source>
        <dbReference type="EMBL" id="APX24729.1"/>
    </source>
</evidence>
<dbReference type="SUPFAM" id="SSF52540">
    <property type="entry name" value="P-loop containing nucleoside triphosphate hydrolases"/>
    <property type="match status" value="1"/>
</dbReference>
<dbReference type="SMART" id="SM00382">
    <property type="entry name" value="AAA"/>
    <property type="match status" value="1"/>
</dbReference>
<dbReference type="Gene3D" id="3.30.300.160">
    <property type="entry name" value="Type II secretion system, protein E, N-terminal domain"/>
    <property type="match status" value="1"/>
</dbReference>
<dbReference type="GO" id="GO:0016887">
    <property type="term" value="F:ATP hydrolysis activity"/>
    <property type="evidence" value="ECO:0007669"/>
    <property type="project" value="TreeGrafter"/>
</dbReference>